<dbReference type="PANTHER" id="PTHR42759">
    <property type="entry name" value="MOXR FAMILY PROTEIN"/>
    <property type="match status" value="1"/>
</dbReference>
<dbReference type="InterPro" id="IPR027417">
    <property type="entry name" value="P-loop_NTPase"/>
</dbReference>
<evidence type="ECO:0000313" key="5">
    <source>
        <dbReference type="Proteomes" id="UP000439591"/>
    </source>
</evidence>
<dbReference type="InterPro" id="IPR003593">
    <property type="entry name" value="AAA+_ATPase"/>
</dbReference>
<proteinExistence type="predicted"/>
<dbReference type="EC" id="3.6.4.12" evidence="2"/>
<reference evidence="4 5" key="1">
    <citation type="submission" date="2019-11" db="EMBL/GenBank/DDBJ databases">
        <authorList>
            <person name="Holert J."/>
        </authorList>
    </citation>
    <scope>NUCLEOTIDE SEQUENCE [LARGE SCALE GENOMIC DNA]</scope>
    <source>
        <strain evidence="2">BC3_2A</strain>
        <strain evidence="3">SB11_1A</strain>
    </source>
</reference>
<dbReference type="SUPFAM" id="SSF52540">
    <property type="entry name" value="P-loop containing nucleoside triphosphate hydrolases"/>
    <property type="match status" value="1"/>
</dbReference>
<keyword evidence="2" id="KW-0378">Hydrolase</keyword>
<sequence>MTNARTDIDQLIANLAKQGYVASSTIATTLYIAQQLERPILIEGPPGVGKTELANATAAMLAKPLFRLQCYEGLDESKALYDWKYSKQLLYVQVLKEQLHEILDGTDGLANAVDRLHNFDDIFYSERFLEPRPLLKALQSDDGAVLLIDEIDKADYEFESLLLEILADFKVTLPEIGTLGANHKPLVILTSNNTRDLSDALKRRCLHLYIPFPEAKLERQIVQSRVPTVPDELRRQLVNFVHGVRELDLKKQPAISETIDWARSLLLLHCNSLSRDLVEDTLSVLLKYEEDINMVRPELHSLIKRAENER</sequence>
<dbReference type="Gene3D" id="3.40.50.300">
    <property type="entry name" value="P-loop containing nucleotide triphosphate hydrolases"/>
    <property type="match status" value="1"/>
</dbReference>
<dbReference type="Pfam" id="PF07728">
    <property type="entry name" value="AAA_5"/>
    <property type="match status" value="1"/>
</dbReference>
<dbReference type="CDD" id="cd00009">
    <property type="entry name" value="AAA"/>
    <property type="match status" value="1"/>
</dbReference>
<dbReference type="PANTHER" id="PTHR42759:SF1">
    <property type="entry name" value="MAGNESIUM-CHELATASE SUBUNIT CHLD"/>
    <property type="match status" value="1"/>
</dbReference>
<dbReference type="EMBL" id="CACSIK010000004">
    <property type="protein sequence ID" value="CAA0113304.1"/>
    <property type="molecule type" value="Genomic_DNA"/>
</dbReference>
<dbReference type="GO" id="GO:0003678">
    <property type="term" value="F:DNA helicase activity"/>
    <property type="evidence" value="ECO:0007669"/>
    <property type="project" value="UniProtKB-EC"/>
</dbReference>
<dbReference type="Proteomes" id="UP000439591">
    <property type="component" value="Unassembled WGS sequence"/>
</dbReference>
<keyword evidence="4" id="KW-1185">Reference proteome</keyword>
<keyword evidence="2" id="KW-0547">Nucleotide-binding</keyword>
<organism evidence="2 5">
    <name type="scientific">Zhongshania aliphaticivorans</name>
    <dbReference type="NCBI Taxonomy" id="1470434"/>
    <lineage>
        <taxon>Bacteria</taxon>
        <taxon>Pseudomonadati</taxon>
        <taxon>Pseudomonadota</taxon>
        <taxon>Gammaproteobacteria</taxon>
        <taxon>Cellvibrionales</taxon>
        <taxon>Spongiibacteraceae</taxon>
        <taxon>Zhongshania</taxon>
    </lineage>
</organism>
<name>A0A5S9PHZ8_9GAMM</name>
<evidence type="ECO:0000259" key="1">
    <source>
        <dbReference type="SMART" id="SM00382"/>
    </source>
</evidence>
<dbReference type="EMBL" id="CACSIM010000003">
    <property type="protein sequence ID" value="CAA0103725.1"/>
    <property type="molecule type" value="Genomic_DNA"/>
</dbReference>
<dbReference type="InterPro" id="IPR011704">
    <property type="entry name" value="ATPase_dyneun-rel_AAA"/>
</dbReference>
<evidence type="ECO:0000313" key="3">
    <source>
        <dbReference type="EMBL" id="CAA0113304.1"/>
    </source>
</evidence>
<dbReference type="RefSeq" id="WP_159270175.1">
    <property type="nucleotide sequence ID" value="NZ_CACSIK010000004.1"/>
</dbReference>
<keyword evidence="2" id="KW-0067">ATP-binding</keyword>
<dbReference type="GO" id="GO:0016887">
    <property type="term" value="F:ATP hydrolysis activity"/>
    <property type="evidence" value="ECO:0007669"/>
    <property type="project" value="InterPro"/>
</dbReference>
<protein>
    <submittedName>
        <fullName evidence="2">Holliday junction ATP-dependent DNA helicase RuvB</fullName>
        <ecNumber evidence="2">3.6.4.12</ecNumber>
    </submittedName>
</protein>
<gene>
    <name evidence="2" type="primary">ruvB_1</name>
    <name evidence="3" type="synonym">ruvB_2</name>
    <name evidence="3" type="ORF">IHBHHGIJ_03397</name>
    <name evidence="2" type="ORF">KFEGEMFD_02044</name>
</gene>
<dbReference type="OrthoDB" id="9783370at2"/>
<dbReference type="Proteomes" id="UP000435877">
    <property type="component" value="Unassembled WGS sequence"/>
</dbReference>
<dbReference type="InterPro" id="IPR050764">
    <property type="entry name" value="CbbQ/NirQ/NorQ/GpvN"/>
</dbReference>
<dbReference type="GO" id="GO:0005524">
    <property type="term" value="F:ATP binding"/>
    <property type="evidence" value="ECO:0007669"/>
    <property type="project" value="InterPro"/>
</dbReference>
<dbReference type="AlphaFoldDB" id="A0A5S9PHZ8"/>
<feature type="domain" description="AAA+ ATPase" evidence="1">
    <location>
        <begin position="36"/>
        <end position="214"/>
    </location>
</feature>
<evidence type="ECO:0000313" key="2">
    <source>
        <dbReference type="EMBL" id="CAA0103725.1"/>
    </source>
</evidence>
<accession>A0A5S9PHZ8</accession>
<evidence type="ECO:0000313" key="4">
    <source>
        <dbReference type="Proteomes" id="UP000435877"/>
    </source>
</evidence>
<dbReference type="SMART" id="SM00382">
    <property type="entry name" value="AAA"/>
    <property type="match status" value="1"/>
</dbReference>
<keyword evidence="2" id="KW-0347">Helicase</keyword>